<dbReference type="InterPro" id="IPR052155">
    <property type="entry name" value="Biofilm_reg_signaling"/>
</dbReference>
<dbReference type="PROSITE" id="PS50113">
    <property type="entry name" value="PAC"/>
    <property type="match status" value="1"/>
</dbReference>
<dbReference type="InterPro" id="IPR000160">
    <property type="entry name" value="GGDEF_dom"/>
</dbReference>
<dbReference type="InterPro" id="IPR043128">
    <property type="entry name" value="Rev_trsase/Diguanyl_cyclase"/>
</dbReference>
<dbReference type="Gene3D" id="3.30.450.20">
    <property type="entry name" value="PAS domain"/>
    <property type="match status" value="1"/>
</dbReference>
<dbReference type="InterPro" id="IPR000014">
    <property type="entry name" value="PAS"/>
</dbReference>
<dbReference type="Proteomes" id="UP001241605">
    <property type="component" value="Chromosome"/>
</dbReference>
<dbReference type="InterPro" id="IPR029787">
    <property type="entry name" value="Nucleotide_cyclase"/>
</dbReference>
<dbReference type="CDD" id="cd01949">
    <property type="entry name" value="GGDEF"/>
    <property type="match status" value="1"/>
</dbReference>
<feature type="domain" description="GGDEF" evidence="2">
    <location>
        <begin position="155"/>
        <end position="288"/>
    </location>
</feature>
<evidence type="ECO:0000259" key="2">
    <source>
        <dbReference type="PROSITE" id="PS50887"/>
    </source>
</evidence>
<evidence type="ECO:0000259" key="1">
    <source>
        <dbReference type="PROSITE" id="PS50113"/>
    </source>
</evidence>
<reference evidence="3 4" key="1">
    <citation type="submission" date="2023-05" db="EMBL/GenBank/DDBJ databases">
        <title>YMD87, complete Genome.</title>
        <authorList>
            <person name="Zhang J."/>
            <person name="Xu X."/>
        </authorList>
    </citation>
    <scope>NUCLEOTIDE SEQUENCE [LARGE SCALE GENOMIC DNA]</scope>
    <source>
        <strain evidence="3 4">YMD87</strain>
    </source>
</reference>
<gene>
    <name evidence="3" type="ORF">QF118_13950</name>
</gene>
<protein>
    <submittedName>
        <fullName evidence="3">Diguanylate cyclase</fullName>
        <ecNumber evidence="3">2.7.7.65</ecNumber>
    </submittedName>
</protein>
<dbReference type="InterPro" id="IPR000700">
    <property type="entry name" value="PAS-assoc_C"/>
</dbReference>
<dbReference type="SMART" id="SM00267">
    <property type="entry name" value="GGDEF"/>
    <property type="match status" value="1"/>
</dbReference>
<sequence>MIPDISDCPIGIGVVGLDGSFLWGSTRLREELGLVPESALDFRFQDITFAEDLDEDLRNLELLLSGQQSQYQMEKRYVIGNQAPFWASLSVSLKRDQWGKPKHFISCVQNIDDRKAREAVLEKLAWQDELTGLPNRHAFVESARQALENHRPGKGLLVVAFADMNGLKDINDTRGHAIGDMAICAMGKALTDQIGSDGFVARLGGDEFGIVVTGCGAGAIRMMLDGCLSLEVQLQGDKQMLSASIGFAIFGADGTDLDRLLSVADQRMYDRKVPFRPDQRQRRPVSRMGL</sequence>
<keyword evidence="4" id="KW-1185">Reference proteome</keyword>
<name>A0ABY8QEZ8_9RHOB</name>
<dbReference type="Gene3D" id="3.30.70.270">
    <property type="match status" value="1"/>
</dbReference>
<dbReference type="SUPFAM" id="SSF55785">
    <property type="entry name" value="PYP-like sensor domain (PAS domain)"/>
    <property type="match status" value="1"/>
</dbReference>
<dbReference type="CDD" id="cd00130">
    <property type="entry name" value="PAS"/>
    <property type="match status" value="1"/>
</dbReference>
<organism evidence="3 4">
    <name type="scientific">Tropicibacter oceani</name>
    <dbReference type="NCBI Taxonomy" id="3058420"/>
    <lineage>
        <taxon>Bacteria</taxon>
        <taxon>Pseudomonadati</taxon>
        <taxon>Pseudomonadota</taxon>
        <taxon>Alphaproteobacteria</taxon>
        <taxon>Rhodobacterales</taxon>
        <taxon>Roseobacteraceae</taxon>
        <taxon>Tropicibacter</taxon>
    </lineage>
</organism>
<dbReference type="Pfam" id="PF00990">
    <property type="entry name" value="GGDEF"/>
    <property type="match status" value="1"/>
</dbReference>
<keyword evidence="3" id="KW-0548">Nucleotidyltransferase</keyword>
<accession>A0ABY8QEZ8</accession>
<dbReference type="SUPFAM" id="SSF55073">
    <property type="entry name" value="Nucleotide cyclase"/>
    <property type="match status" value="1"/>
</dbReference>
<dbReference type="PANTHER" id="PTHR44757:SF2">
    <property type="entry name" value="BIOFILM ARCHITECTURE MAINTENANCE PROTEIN MBAA"/>
    <property type="match status" value="1"/>
</dbReference>
<evidence type="ECO:0000313" key="4">
    <source>
        <dbReference type="Proteomes" id="UP001241605"/>
    </source>
</evidence>
<feature type="domain" description="PAC" evidence="1">
    <location>
        <begin position="71"/>
        <end position="123"/>
    </location>
</feature>
<dbReference type="PROSITE" id="PS50887">
    <property type="entry name" value="GGDEF"/>
    <property type="match status" value="1"/>
</dbReference>
<evidence type="ECO:0000313" key="3">
    <source>
        <dbReference type="EMBL" id="WGW03028.1"/>
    </source>
</evidence>
<dbReference type="RefSeq" id="WP_282299656.1">
    <property type="nucleotide sequence ID" value="NZ_CP124616.1"/>
</dbReference>
<dbReference type="NCBIfam" id="TIGR00229">
    <property type="entry name" value="sensory_box"/>
    <property type="match status" value="1"/>
</dbReference>
<dbReference type="EC" id="2.7.7.65" evidence="3"/>
<keyword evidence="3" id="KW-0808">Transferase</keyword>
<dbReference type="EMBL" id="CP124616">
    <property type="protein sequence ID" value="WGW03028.1"/>
    <property type="molecule type" value="Genomic_DNA"/>
</dbReference>
<dbReference type="PANTHER" id="PTHR44757">
    <property type="entry name" value="DIGUANYLATE CYCLASE DGCP"/>
    <property type="match status" value="1"/>
</dbReference>
<dbReference type="NCBIfam" id="TIGR00254">
    <property type="entry name" value="GGDEF"/>
    <property type="match status" value="1"/>
</dbReference>
<proteinExistence type="predicted"/>
<dbReference type="GO" id="GO:0052621">
    <property type="term" value="F:diguanylate cyclase activity"/>
    <property type="evidence" value="ECO:0007669"/>
    <property type="project" value="UniProtKB-EC"/>
</dbReference>
<dbReference type="InterPro" id="IPR035965">
    <property type="entry name" value="PAS-like_dom_sf"/>
</dbReference>